<dbReference type="PANTHER" id="PTHR43798">
    <property type="entry name" value="MONOACYLGLYCEROL LIPASE"/>
    <property type="match status" value="1"/>
</dbReference>
<proteinExistence type="predicted"/>
<dbReference type="EMBL" id="JASCQO010000041">
    <property type="protein sequence ID" value="MDI5934944.1"/>
    <property type="molecule type" value="Genomic_DNA"/>
</dbReference>
<accession>A0ABT6VLU7</accession>
<dbReference type="Proteomes" id="UP001244242">
    <property type="component" value="Unassembled WGS sequence"/>
</dbReference>
<gene>
    <name evidence="2" type="ORF">QLQ84_14195</name>
</gene>
<dbReference type="InterPro" id="IPR050266">
    <property type="entry name" value="AB_hydrolase_sf"/>
</dbReference>
<keyword evidence="2" id="KW-0378">Hydrolase</keyword>
<dbReference type="SUPFAM" id="SSF53474">
    <property type="entry name" value="alpha/beta-Hydrolases"/>
    <property type="match status" value="1"/>
</dbReference>
<dbReference type="PANTHER" id="PTHR43798:SF33">
    <property type="entry name" value="HYDROLASE, PUTATIVE (AFU_ORTHOLOGUE AFUA_2G14860)-RELATED"/>
    <property type="match status" value="1"/>
</dbReference>
<organism evidence="2 3">
    <name type="scientific">Halomonas kalidii</name>
    <dbReference type="NCBI Taxonomy" id="3043293"/>
    <lineage>
        <taxon>Bacteria</taxon>
        <taxon>Pseudomonadati</taxon>
        <taxon>Pseudomonadota</taxon>
        <taxon>Gammaproteobacteria</taxon>
        <taxon>Oceanospirillales</taxon>
        <taxon>Halomonadaceae</taxon>
        <taxon>Halomonas</taxon>
    </lineage>
</organism>
<dbReference type="Gene3D" id="3.40.50.1820">
    <property type="entry name" value="alpha/beta hydrolase"/>
    <property type="match status" value="1"/>
</dbReference>
<evidence type="ECO:0000313" key="3">
    <source>
        <dbReference type="Proteomes" id="UP001244242"/>
    </source>
</evidence>
<reference evidence="2 3" key="1">
    <citation type="submission" date="2023-04" db="EMBL/GenBank/DDBJ databases">
        <title>Halomonas strains isolated from rhizosphere soil.</title>
        <authorList>
            <person name="Xu L."/>
            <person name="Sun J.-Q."/>
        </authorList>
    </citation>
    <scope>NUCLEOTIDE SEQUENCE [LARGE SCALE GENOMIC DNA]</scope>
    <source>
        <strain evidence="2 3">LN1S58</strain>
    </source>
</reference>
<name>A0ABT6VLU7_9GAMM</name>
<evidence type="ECO:0000259" key="1">
    <source>
        <dbReference type="Pfam" id="PF00561"/>
    </source>
</evidence>
<evidence type="ECO:0000313" key="2">
    <source>
        <dbReference type="EMBL" id="MDI5934944.1"/>
    </source>
</evidence>
<feature type="domain" description="AB hydrolase-1" evidence="1">
    <location>
        <begin position="25"/>
        <end position="253"/>
    </location>
</feature>
<protein>
    <submittedName>
        <fullName evidence="2">Alpha/beta hydrolase</fullName>
    </submittedName>
</protein>
<dbReference type="GO" id="GO:0016787">
    <property type="term" value="F:hydrolase activity"/>
    <property type="evidence" value="ECO:0007669"/>
    <property type="project" value="UniProtKB-KW"/>
</dbReference>
<keyword evidence="3" id="KW-1185">Reference proteome</keyword>
<dbReference type="Pfam" id="PF00561">
    <property type="entry name" value="Abhydrolase_1"/>
    <property type="match status" value="1"/>
</dbReference>
<dbReference type="PRINTS" id="PR00111">
    <property type="entry name" value="ABHYDROLASE"/>
</dbReference>
<sequence length="277" mass="29670">MDAKRLTLDRGAQCYREQARPEPAPTLVLLHGISSSAGSWAKLAERLPGYRLLAWDAPGYGDSHPLANEAPTAADYAEHLEAWLAALGVERCVLVGHSLGAMMAAACLVAYPGRVAGVVLADPAQGYGDAEPARRDEVYRSRWTQLEAQGHAAYARARAPRLLREGADPADIARVEAEMHKLHVEGFARAGWMLANDSLGRYLAVAPAVPALVICGDEDRITPPEDARALARRLALPYRDIPRAGHASYIDAPAAFARAIDDFARPLLGAAASAEKP</sequence>
<comment type="caution">
    <text evidence="2">The sequence shown here is derived from an EMBL/GenBank/DDBJ whole genome shotgun (WGS) entry which is preliminary data.</text>
</comment>
<dbReference type="InterPro" id="IPR000073">
    <property type="entry name" value="AB_hydrolase_1"/>
</dbReference>
<dbReference type="RefSeq" id="WP_282722415.1">
    <property type="nucleotide sequence ID" value="NZ_JASCQO010000041.1"/>
</dbReference>
<dbReference type="InterPro" id="IPR029058">
    <property type="entry name" value="AB_hydrolase_fold"/>
</dbReference>